<dbReference type="AlphaFoldDB" id="A0A7Y6CDV1"/>
<dbReference type="RefSeq" id="WP_175457084.1">
    <property type="nucleotide sequence ID" value="NZ_JAANNT010000020.1"/>
</dbReference>
<name>A0A7Y6CDV1_9ACTN</name>
<feature type="compositionally biased region" description="Basic residues" evidence="1">
    <location>
        <begin position="1"/>
        <end position="17"/>
    </location>
</feature>
<sequence>MADRKKIKLPKTAKPAKKPQPEQGATEQSSADRPRDTIKLRGGFTLPTSWR</sequence>
<gene>
    <name evidence="2" type="ORF">G6W59_21255</name>
</gene>
<dbReference type="Proteomes" id="UP000540128">
    <property type="component" value="Unassembled WGS sequence"/>
</dbReference>
<proteinExistence type="predicted"/>
<accession>A0A7Y6CDV1</accession>
<keyword evidence="3" id="KW-1185">Reference proteome</keyword>
<organism evidence="2 3">
    <name type="scientific">Streptomyces odorifer</name>
    <dbReference type="NCBI Taxonomy" id="53450"/>
    <lineage>
        <taxon>Bacteria</taxon>
        <taxon>Bacillati</taxon>
        <taxon>Actinomycetota</taxon>
        <taxon>Actinomycetes</taxon>
        <taxon>Kitasatosporales</taxon>
        <taxon>Streptomycetaceae</taxon>
        <taxon>Streptomyces</taxon>
        <taxon>Streptomyces albidoflavus group</taxon>
    </lineage>
</organism>
<evidence type="ECO:0000256" key="1">
    <source>
        <dbReference type="SAM" id="MobiDB-lite"/>
    </source>
</evidence>
<reference evidence="2 3" key="1">
    <citation type="submission" date="2020-03" db="EMBL/GenBank/DDBJ databases">
        <title>Complete genome sequence of sixteen Streptomyces strains facilitates identification of candidate genes involved in plant growth-promotion in grain legumes and cereals.</title>
        <authorList>
            <person name="Gopalakrishnan S."/>
            <person name="Thakur V."/>
            <person name="Saxena R."/>
            <person name="Vadlamudi S."/>
            <person name="Purohit S."/>
            <person name="Kumar V."/>
            <person name="Rathore A."/>
            <person name="Chitikineni A."/>
            <person name="Varshney R.K."/>
        </authorList>
    </citation>
    <scope>NUCLEOTIDE SEQUENCE [LARGE SCALE GENOMIC DNA]</scope>
    <source>
        <strain evidence="2 3">KAI-180</strain>
    </source>
</reference>
<feature type="compositionally biased region" description="Basic and acidic residues" evidence="1">
    <location>
        <begin position="30"/>
        <end position="39"/>
    </location>
</feature>
<evidence type="ECO:0000313" key="2">
    <source>
        <dbReference type="EMBL" id="NUV30803.1"/>
    </source>
</evidence>
<feature type="region of interest" description="Disordered" evidence="1">
    <location>
        <begin position="1"/>
        <end position="51"/>
    </location>
</feature>
<evidence type="ECO:0000313" key="3">
    <source>
        <dbReference type="Proteomes" id="UP000540128"/>
    </source>
</evidence>
<protein>
    <submittedName>
        <fullName evidence="2">Uncharacterized protein</fullName>
    </submittedName>
</protein>
<comment type="caution">
    <text evidence="2">The sequence shown here is derived from an EMBL/GenBank/DDBJ whole genome shotgun (WGS) entry which is preliminary data.</text>
</comment>
<dbReference type="EMBL" id="JAANNT010000020">
    <property type="protein sequence ID" value="NUV30803.1"/>
    <property type="molecule type" value="Genomic_DNA"/>
</dbReference>